<dbReference type="InterPro" id="IPR029032">
    <property type="entry name" value="AhpD-like"/>
</dbReference>
<protein>
    <submittedName>
        <fullName evidence="2">Carboxymuconolactone decarboxylase family protein</fullName>
    </submittedName>
</protein>
<reference evidence="2 3" key="1">
    <citation type="submission" date="2018-07" db="EMBL/GenBank/DDBJ databases">
        <title>Genomic and Epidemiologic Investigation of an Indolent Hospital Outbreak.</title>
        <authorList>
            <person name="Johnson R.C."/>
            <person name="Deming C."/>
            <person name="Conlan S."/>
            <person name="Zellmer C.J."/>
            <person name="Michelin A.V."/>
            <person name="Lee-Lin S."/>
            <person name="Thomas P.J."/>
            <person name="Park M."/>
            <person name="Weingarten R.A."/>
            <person name="Less J."/>
            <person name="Dekker J.P."/>
            <person name="Frank K.M."/>
            <person name="Musser K.A."/>
            <person name="Mcquiston J.R."/>
            <person name="Henderson D.K."/>
            <person name="Lau A.F."/>
            <person name="Palmore T.N."/>
            <person name="Segre J.A."/>
        </authorList>
    </citation>
    <scope>NUCLEOTIDE SEQUENCE [LARGE SCALE GENOMIC DNA]</scope>
    <source>
        <strain evidence="2 3">SK-CDC1_0717</strain>
    </source>
</reference>
<dbReference type="AlphaFoldDB" id="A0A430G7L2"/>
<organism evidence="2 3">
    <name type="scientific">Sphingomonas koreensis</name>
    <dbReference type="NCBI Taxonomy" id="93064"/>
    <lineage>
        <taxon>Bacteria</taxon>
        <taxon>Pseudomonadati</taxon>
        <taxon>Pseudomonadota</taxon>
        <taxon>Alphaproteobacteria</taxon>
        <taxon>Sphingomonadales</taxon>
        <taxon>Sphingomonadaceae</taxon>
        <taxon>Sphingomonas</taxon>
    </lineage>
</organism>
<evidence type="ECO:0000313" key="3">
    <source>
        <dbReference type="Proteomes" id="UP000287746"/>
    </source>
</evidence>
<dbReference type="Proteomes" id="UP000287746">
    <property type="component" value="Unassembled WGS sequence"/>
</dbReference>
<proteinExistence type="predicted"/>
<dbReference type="InterPro" id="IPR003779">
    <property type="entry name" value="CMD-like"/>
</dbReference>
<dbReference type="Pfam" id="PF02627">
    <property type="entry name" value="CMD"/>
    <property type="match status" value="1"/>
</dbReference>
<feature type="domain" description="Carboxymuconolactone decarboxylase-like" evidence="1">
    <location>
        <begin position="65"/>
        <end position="106"/>
    </location>
</feature>
<evidence type="ECO:0000313" key="2">
    <source>
        <dbReference type="EMBL" id="RSY89500.1"/>
    </source>
</evidence>
<dbReference type="Gene3D" id="1.20.1290.10">
    <property type="entry name" value="AhpD-like"/>
    <property type="match status" value="1"/>
</dbReference>
<accession>A0A430G7L2</accession>
<comment type="caution">
    <text evidence="2">The sequence shown here is derived from an EMBL/GenBank/DDBJ whole genome shotgun (WGS) entry which is preliminary data.</text>
</comment>
<dbReference type="EMBL" id="QQYZ01000002">
    <property type="protein sequence ID" value="RSY89500.1"/>
    <property type="molecule type" value="Genomic_DNA"/>
</dbReference>
<dbReference type="SUPFAM" id="SSF69118">
    <property type="entry name" value="AhpD-like"/>
    <property type="match status" value="1"/>
</dbReference>
<gene>
    <name evidence="2" type="ORF">DAH66_02235</name>
</gene>
<dbReference type="GO" id="GO:0051920">
    <property type="term" value="F:peroxiredoxin activity"/>
    <property type="evidence" value="ECO:0007669"/>
    <property type="project" value="InterPro"/>
</dbReference>
<evidence type="ECO:0000259" key="1">
    <source>
        <dbReference type="Pfam" id="PF02627"/>
    </source>
</evidence>
<sequence length="199" mass="21656">MSCRIPAFTASCGPPTSLGRSNTMPVIAPLPMEEIDDESRARIAAGQATGMYSQTLPLQVMARAPAALRAMDEGYKAMFRRSLLDDRLRELLRIRSAQLNGCGPCSQSRKETDVAESDVACLIDPDAGSYSRRERLALQFLVRLCTEPDAITPTTYVELAEAFSVAEIVELGWTCAQTMAGHRFMHTLDLLGDGEAVLG</sequence>
<name>A0A430G7L2_9SPHN</name>